<evidence type="ECO:0000313" key="2">
    <source>
        <dbReference type="Proteomes" id="UP000177309"/>
    </source>
</evidence>
<name>A0A1F4TLT1_UNCSA</name>
<dbReference type="Proteomes" id="UP000177309">
    <property type="component" value="Unassembled WGS sequence"/>
</dbReference>
<protein>
    <submittedName>
        <fullName evidence="1">Uncharacterized protein</fullName>
    </submittedName>
</protein>
<comment type="caution">
    <text evidence="1">The sequence shown here is derived from an EMBL/GenBank/DDBJ whole genome shotgun (WGS) entry which is preliminary data.</text>
</comment>
<gene>
    <name evidence="1" type="ORF">A2462_02600</name>
</gene>
<dbReference type="AlphaFoldDB" id="A0A1F4TLT1"/>
<accession>A0A1F4TLT1</accession>
<organism evidence="1 2">
    <name type="scientific">candidate division WOR-1 bacterium RIFOXYC2_FULL_41_25</name>
    <dbReference type="NCBI Taxonomy" id="1802586"/>
    <lineage>
        <taxon>Bacteria</taxon>
        <taxon>Bacillati</taxon>
        <taxon>Saganbacteria</taxon>
    </lineage>
</organism>
<reference evidence="1 2" key="1">
    <citation type="journal article" date="2016" name="Nat. Commun.">
        <title>Thousands of microbial genomes shed light on interconnected biogeochemical processes in an aquifer system.</title>
        <authorList>
            <person name="Anantharaman K."/>
            <person name="Brown C.T."/>
            <person name="Hug L.A."/>
            <person name="Sharon I."/>
            <person name="Castelle C.J."/>
            <person name="Probst A.J."/>
            <person name="Thomas B.C."/>
            <person name="Singh A."/>
            <person name="Wilkins M.J."/>
            <person name="Karaoz U."/>
            <person name="Brodie E.L."/>
            <person name="Williams K.H."/>
            <person name="Hubbard S.S."/>
            <person name="Banfield J.F."/>
        </authorList>
    </citation>
    <scope>NUCLEOTIDE SEQUENCE [LARGE SCALE GENOMIC DNA]</scope>
</reference>
<sequence length="224" mass="24880">MRAEKLLRRIPTPHVAFGVNFTALAWRKYQGLACQFVALDDLHRRDTTTKKEYLDYLLAHKLTMVRPELASRRVSLTVTGMRNGCFSDTFGLALVRRFVSGVNGETEFVVGLPDETANLMLYLNNGIEVVNGSLTTYLRTPFADRVYLGSPPVNDRGYAYFRFGGRTKYFPGFVAGECFAAVAPENLMNPAMGQTGPTALNLFREKPPLTAVVTFCPPATLVVQ</sequence>
<dbReference type="EMBL" id="MEUI01000031">
    <property type="protein sequence ID" value="OGC33557.1"/>
    <property type="molecule type" value="Genomic_DNA"/>
</dbReference>
<proteinExistence type="predicted"/>
<evidence type="ECO:0000313" key="1">
    <source>
        <dbReference type="EMBL" id="OGC33557.1"/>
    </source>
</evidence>